<dbReference type="InterPro" id="IPR013022">
    <property type="entry name" value="Xyl_isomerase-like_TIM-brl"/>
</dbReference>
<dbReference type="InterPro" id="IPR050312">
    <property type="entry name" value="IolE/XylAMocC-like"/>
</dbReference>
<dbReference type="Gene3D" id="3.20.20.150">
    <property type="entry name" value="Divalent-metal-dependent TIM barrel enzymes"/>
    <property type="match status" value="1"/>
</dbReference>
<dbReference type="GO" id="GO:0016853">
    <property type="term" value="F:isomerase activity"/>
    <property type="evidence" value="ECO:0007669"/>
    <property type="project" value="UniProtKB-KW"/>
</dbReference>
<evidence type="ECO:0000259" key="1">
    <source>
        <dbReference type="Pfam" id="PF01261"/>
    </source>
</evidence>
<dbReference type="Pfam" id="PF01261">
    <property type="entry name" value="AP_endonuc_2"/>
    <property type="match status" value="1"/>
</dbReference>
<accession>A0ABT8RFA0</accession>
<evidence type="ECO:0000313" key="3">
    <source>
        <dbReference type="Proteomes" id="UP001168528"/>
    </source>
</evidence>
<dbReference type="InterPro" id="IPR006311">
    <property type="entry name" value="TAT_signal"/>
</dbReference>
<dbReference type="SUPFAM" id="SSF51658">
    <property type="entry name" value="Xylose isomerase-like"/>
    <property type="match status" value="1"/>
</dbReference>
<reference evidence="2" key="1">
    <citation type="submission" date="2023-07" db="EMBL/GenBank/DDBJ databases">
        <title>The genome sequence of Rhodocytophaga aerolata KACC 12507.</title>
        <authorList>
            <person name="Zhang X."/>
        </authorList>
    </citation>
    <scope>NUCLEOTIDE SEQUENCE</scope>
    <source>
        <strain evidence="2">KACC 12507</strain>
    </source>
</reference>
<sequence length="312" mass="33948">MTSLQTNRRNMLKALGATVAVSQLPGLAYSQPVAKKSFVYSLNMSTIRGHKLGFAKELETASKAGFRSVEIWMDSLQTYLSSGGTLADASKMVKDLGLKIENCIGFAQWIVDDEATRAKALEQVKREMDMLATLGCKRTAAPPMGATKEPSLELKRVAERYRAVLEIGDKMGVVPHLELWGFSHNLNRLSDVLFVAAECSHPSARLLLDVYHLYKGGSSIDSLPVVGKGALEIFHVNDYPANTPAASITDADRIYTGDGVAPIRPILQALCPEDRPLIISFEVFNTTYYGQDPLLVAKTALAKMKAVTEGLG</sequence>
<keyword evidence="2" id="KW-0413">Isomerase</keyword>
<dbReference type="Proteomes" id="UP001168528">
    <property type="component" value="Unassembled WGS sequence"/>
</dbReference>
<name>A0ABT8RFA0_9BACT</name>
<keyword evidence="3" id="KW-1185">Reference proteome</keyword>
<proteinExistence type="predicted"/>
<dbReference type="EMBL" id="JAUKPO010000024">
    <property type="protein sequence ID" value="MDO1450009.1"/>
    <property type="molecule type" value="Genomic_DNA"/>
</dbReference>
<feature type="domain" description="Xylose isomerase-like TIM barrel" evidence="1">
    <location>
        <begin position="59"/>
        <end position="305"/>
    </location>
</feature>
<organism evidence="2 3">
    <name type="scientific">Rhodocytophaga aerolata</name>
    <dbReference type="NCBI Taxonomy" id="455078"/>
    <lineage>
        <taxon>Bacteria</taxon>
        <taxon>Pseudomonadati</taxon>
        <taxon>Bacteroidota</taxon>
        <taxon>Cytophagia</taxon>
        <taxon>Cytophagales</taxon>
        <taxon>Rhodocytophagaceae</taxon>
        <taxon>Rhodocytophaga</taxon>
    </lineage>
</organism>
<dbReference type="PROSITE" id="PS51318">
    <property type="entry name" value="TAT"/>
    <property type="match status" value="1"/>
</dbReference>
<evidence type="ECO:0000313" key="2">
    <source>
        <dbReference type="EMBL" id="MDO1450009.1"/>
    </source>
</evidence>
<gene>
    <name evidence="2" type="ORF">Q0590_27260</name>
</gene>
<dbReference type="PANTHER" id="PTHR12110">
    <property type="entry name" value="HYDROXYPYRUVATE ISOMERASE"/>
    <property type="match status" value="1"/>
</dbReference>
<dbReference type="InterPro" id="IPR036237">
    <property type="entry name" value="Xyl_isomerase-like_sf"/>
</dbReference>
<comment type="caution">
    <text evidence="2">The sequence shown here is derived from an EMBL/GenBank/DDBJ whole genome shotgun (WGS) entry which is preliminary data.</text>
</comment>
<dbReference type="PANTHER" id="PTHR12110:SF48">
    <property type="entry name" value="BLL3656 PROTEIN"/>
    <property type="match status" value="1"/>
</dbReference>
<protein>
    <submittedName>
        <fullName evidence="2">Sugar phosphate isomerase/epimerase family protein</fullName>
    </submittedName>
</protein>
<dbReference type="RefSeq" id="WP_302040810.1">
    <property type="nucleotide sequence ID" value="NZ_JAUKPO010000024.1"/>
</dbReference>